<evidence type="ECO:0000256" key="1">
    <source>
        <dbReference type="SAM" id="MobiDB-lite"/>
    </source>
</evidence>
<keyword evidence="2" id="KW-0732">Signal</keyword>
<evidence type="ECO:0008006" key="5">
    <source>
        <dbReference type="Google" id="ProtNLM"/>
    </source>
</evidence>
<feature type="compositionally biased region" description="Low complexity" evidence="1">
    <location>
        <begin position="143"/>
        <end position="166"/>
    </location>
</feature>
<organism evidence="3 4">
    <name type="scientific">Rhodotorula toruloides</name>
    <name type="common">Yeast</name>
    <name type="synonym">Rhodosporidium toruloides</name>
    <dbReference type="NCBI Taxonomy" id="5286"/>
    <lineage>
        <taxon>Eukaryota</taxon>
        <taxon>Fungi</taxon>
        <taxon>Dikarya</taxon>
        <taxon>Basidiomycota</taxon>
        <taxon>Pucciniomycotina</taxon>
        <taxon>Microbotryomycetes</taxon>
        <taxon>Sporidiobolales</taxon>
        <taxon>Sporidiobolaceae</taxon>
        <taxon>Rhodotorula</taxon>
    </lineage>
</organism>
<gene>
    <name evidence="3" type="ORF">AAT19DRAFT_9584</name>
</gene>
<sequence>MKTVASALSVAALVAVARAGGSIDNSAQAAQVASQASTLNGAGNYVLTNVKTGKQLAFSRQGDTTDFYPGDGGDPVAIQFSGSMARISGGNNKCASAQWSADYEGGVDYAAVSYACAVGDGQKTGTDTLEKTKQWWYLVPAGSSGDSSSSSSSSSSPPAPTDNSNSDVVFAASSSSGTTRRIAAAKVASPSPAPSSSSSSVSAEQAEYNKLGYWTSSSSTIDAKVADVSGVDKNDRKTWLCRHPGWWLADHPDYVTKAGHVECASDLAAYRASQSSSRMVKRHRDLAASILSKRGGQAYNIIAVDHLKDMATRAVAADQVDTFGGYTSTRLELWDQVRLTALPLVFLLTREWRTDSTCRNLRAQNDDGQRWVITQA</sequence>
<evidence type="ECO:0000313" key="4">
    <source>
        <dbReference type="Proteomes" id="UP000239560"/>
    </source>
</evidence>
<dbReference type="Proteomes" id="UP000239560">
    <property type="component" value="Unassembled WGS sequence"/>
</dbReference>
<dbReference type="OrthoDB" id="2527251at2759"/>
<accession>A0A2T0A2M5</accession>
<dbReference type="EMBL" id="LCTV02000010">
    <property type="protein sequence ID" value="PRQ72245.1"/>
    <property type="molecule type" value="Genomic_DNA"/>
</dbReference>
<evidence type="ECO:0000313" key="3">
    <source>
        <dbReference type="EMBL" id="PRQ72245.1"/>
    </source>
</evidence>
<feature type="chain" id="PRO_5015674238" description="Secreted protein" evidence="2">
    <location>
        <begin position="20"/>
        <end position="376"/>
    </location>
</feature>
<name>A0A2T0A2M5_RHOTO</name>
<feature type="region of interest" description="Disordered" evidence="1">
    <location>
        <begin position="143"/>
        <end position="171"/>
    </location>
</feature>
<protein>
    <recommendedName>
        <fullName evidence="5">Secreted protein</fullName>
    </recommendedName>
</protein>
<feature type="signal peptide" evidence="2">
    <location>
        <begin position="1"/>
        <end position="19"/>
    </location>
</feature>
<reference evidence="3 4" key="1">
    <citation type="journal article" date="2018" name="Elife">
        <title>Functional genomics of lipid metabolism in the oleaginous yeast Rhodosporidium toruloides.</title>
        <authorList>
            <person name="Coradetti S.T."/>
            <person name="Pinel D."/>
            <person name="Geiselman G."/>
            <person name="Ito M."/>
            <person name="Mondo S."/>
            <person name="Reilly M.C."/>
            <person name="Cheng Y.F."/>
            <person name="Bauer S."/>
            <person name="Grigoriev I."/>
            <person name="Gladden J.M."/>
            <person name="Simmons B.A."/>
            <person name="Brem R."/>
            <person name="Arkin A.P."/>
            <person name="Skerker J.M."/>
        </authorList>
    </citation>
    <scope>NUCLEOTIDE SEQUENCE [LARGE SCALE GENOMIC DNA]</scope>
    <source>
        <strain evidence="3 4">NBRC 0880</strain>
    </source>
</reference>
<evidence type="ECO:0000256" key="2">
    <source>
        <dbReference type="SAM" id="SignalP"/>
    </source>
</evidence>
<proteinExistence type="predicted"/>
<comment type="caution">
    <text evidence="3">The sequence shown here is derived from an EMBL/GenBank/DDBJ whole genome shotgun (WGS) entry which is preliminary data.</text>
</comment>
<dbReference type="AlphaFoldDB" id="A0A2T0A2M5"/>